<reference evidence="2" key="1">
    <citation type="journal article" date="2011" name="Genome Res.">
        <title>Phylogeny-wide analysis of social amoeba genomes highlights ancient origins for complex intercellular communication.</title>
        <authorList>
            <person name="Heidel A.J."/>
            <person name="Lawal H.M."/>
            <person name="Felder M."/>
            <person name="Schilde C."/>
            <person name="Helps N.R."/>
            <person name="Tunggal B."/>
            <person name="Rivero F."/>
            <person name="John U."/>
            <person name="Schleicher M."/>
            <person name="Eichinger L."/>
            <person name="Platzer M."/>
            <person name="Noegel A.A."/>
            <person name="Schaap P."/>
            <person name="Gloeckner G."/>
        </authorList>
    </citation>
    <scope>NUCLEOTIDE SEQUENCE [LARGE SCALE GENOMIC DNA]</scope>
    <source>
        <strain evidence="2">SH3</strain>
    </source>
</reference>
<dbReference type="EMBL" id="GL883021">
    <property type="protein sequence ID" value="EGG17269.1"/>
    <property type="molecule type" value="Genomic_DNA"/>
</dbReference>
<keyword evidence="2" id="KW-1185">Reference proteome</keyword>
<sequence length="63" mass="7088">MSQLSSSPAIAEGFEIEGKIAMMVDDDGVYRVKLGPWNRATGGTVWLFSQWANDVMRELIWII</sequence>
<protein>
    <submittedName>
        <fullName evidence="1">Uncharacterized protein</fullName>
    </submittedName>
</protein>
<organism evidence="1 2">
    <name type="scientific">Cavenderia fasciculata</name>
    <name type="common">Slime mold</name>
    <name type="synonym">Dictyostelium fasciculatum</name>
    <dbReference type="NCBI Taxonomy" id="261658"/>
    <lineage>
        <taxon>Eukaryota</taxon>
        <taxon>Amoebozoa</taxon>
        <taxon>Evosea</taxon>
        <taxon>Eumycetozoa</taxon>
        <taxon>Dictyostelia</taxon>
        <taxon>Acytosteliales</taxon>
        <taxon>Cavenderiaceae</taxon>
        <taxon>Cavenderia</taxon>
    </lineage>
</organism>
<proteinExistence type="predicted"/>
<dbReference type="GeneID" id="14868927"/>
<dbReference type="RefSeq" id="XP_004355753.1">
    <property type="nucleotide sequence ID" value="XM_004355700.1"/>
</dbReference>
<gene>
    <name evidence="1" type="ORF">DFA_08261</name>
</gene>
<dbReference type="Proteomes" id="UP000007797">
    <property type="component" value="Unassembled WGS sequence"/>
</dbReference>
<evidence type="ECO:0000313" key="1">
    <source>
        <dbReference type="EMBL" id="EGG17269.1"/>
    </source>
</evidence>
<dbReference type="KEGG" id="dfa:DFA_08261"/>
<evidence type="ECO:0000313" key="2">
    <source>
        <dbReference type="Proteomes" id="UP000007797"/>
    </source>
</evidence>
<accession>F4Q5L0</accession>
<name>F4Q5L0_CACFS</name>
<dbReference type="AlphaFoldDB" id="F4Q5L0"/>